<evidence type="ECO:0000256" key="4">
    <source>
        <dbReference type="ARBA" id="ARBA00022723"/>
    </source>
</evidence>
<dbReference type="Proteomes" id="UP001642520">
    <property type="component" value="Unassembled WGS sequence"/>
</dbReference>
<evidence type="ECO:0000256" key="2">
    <source>
        <dbReference type="ARBA" id="ARBA00010617"/>
    </source>
</evidence>
<dbReference type="PRINTS" id="PR00463">
    <property type="entry name" value="EP450I"/>
</dbReference>
<evidence type="ECO:0000313" key="11">
    <source>
        <dbReference type="Proteomes" id="UP001642520"/>
    </source>
</evidence>
<comment type="similarity">
    <text evidence="2 8">Belongs to the cytochrome P450 family.</text>
</comment>
<evidence type="ECO:0000313" key="10">
    <source>
        <dbReference type="EMBL" id="CAL7939980.1"/>
    </source>
</evidence>
<accession>A0ABP1NG78</accession>
<feature type="chain" id="PRO_5046335205" description="Cytochrome P450" evidence="9">
    <location>
        <begin position="24"/>
        <end position="489"/>
    </location>
</feature>
<dbReference type="InterPro" id="IPR050182">
    <property type="entry name" value="Cytochrome_P450_fam2"/>
</dbReference>
<dbReference type="InterPro" id="IPR001128">
    <property type="entry name" value="Cyt_P450"/>
</dbReference>
<comment type="caution">
    <text evidence="10">The sequence shown here is derived from an EMBL/GenBank/DDBJ whole genome shotgun (WGS) entry which is preliminary data.</text>
</comment>
<evidence type="ECO:0008006" key="12">
    <source>
        <dbReference type="Google" id="ProtNLM"/>
    </source>
</evidence>
<evidence type="ECO:0000256" key="8">
    <source>
        <dbReference type="RuleBase" id="RU000461"/>
    </source>
</evidence>
<evidence type="ECO:0000256" key="9">
    <source>
        <dbReference type="SAM" id="SignalP"/>
    </source>
</evidence>
<dbReference type="PRINTS" id="PR00385">
    <property type="entry name" value="P450"/>
</dbReference>
<reference evidence="10 11" key="1">
    <citation type="submission" date="2024-08" db="EMBL/GenBank/DDBJ databases">
        <authorList>
            <person name="Will J Nash"/>
            <person name="Angela Man"/>
            <person name="Seanna McTaggart"/>
            <person name="Kendall Baker"/>
            <person name="Tom Barker"/>
            <person name="Leah Catchpole"/>
            <person name="Alex Durrant"/>
            <person name="Karim Gharbi"/>
            <person name="Naomi Irish"/>
            <person name="Gemy Kaithakottil"/>
            <person name="Debby Ku"/>
            <person name="Aaliyah Providence"/>
            <person name="Felix Shaw"/>
            <person name="David Swarbreck"/>
            <person name="Chris Watkins"/>
            <person name="Ann M. McCartney"/>
            <person name="Giulio Formenti"/>
            <person name="Alice Mouton"/>
            <person name="Noel Vella"/>
            <person name="Bjorn M von Reumont"/>
            <person name="Adriana Vella"/>
            <person name="Wilfried Haerty"/>
        </authorList>
    </citation>
    <scope>NUCLEOTIDE SEQUENCE [LARGE SCALE GENOMIC DNA]</scope>
</reference>
<dbReference type="SUPFAM" id="SSF48264">
    <property type="entry name" value="Cytochrome P450"/>
    <property type="match status" value="1"/>
</dbReference>
<dbReference type="PROSITE" id="PS00086">
    <property type="entry name" value="CYTOCHROME_P450"/>
    <property type="match status" value="1"/>
</dbReference>
<dbReference type="InterPro" id="IPR017972">
    <property type="entry name" value="Cyt_P450_CS"/>
</dbReference>
<gene>
    <name evidence="10" type="ORF">XYLVIOL_LOCUS4253</name>
</gene>
<proteinExistence type="inferred from homology"/>
<dbReference type="Gene3D" id="1.10.630.10">
    <property type="entry name" value="Cytochrome P450"/>
    <property type="match status" value="1"/>
</dbReference>
<organism evidence="10 11">
    <name type="scientific">Xylocopa violacea</name>
    <name type="common">Violet carpenter bee</name>
    <name type="synonym">Apis violacea</name>
    <dbReference type="NCBI Taxonomy" id="135666"/>
    <lineage>
        <taxon>Eukaryota</taxon>
        <taxon>Metazoa</taxon>
        <taxon>Ecdysozoa</taxon>
        <taxon>Arthropoda</taxon>
        <taxon>Hexapoda</taxon>
        <taxon>Insecta</taxon>
        <taxon>Pterygota</taxon>
        <taxon>Neoptera</taxon>
        <taxon>Endopterygota</taxon>
        <taxon>Hymenoptera</taxon>
        <taxon>Apocrita</taxon>
        <taxon>Aculeata</taxon>
        <taxon>Apoidea</taxon>
        <taxon>Anthophila</taxon>
        <taxon>Apidae</taxon>
        <taxon>Xylocopa</taxon>
        <taxon>Xylocopa</taxon>
    </lineage>
</organism>
<keyword evidence="7 8" id="KW-0503">Monooxygenase</keyword>
<sequence length="489" mass="55973">MFGSVTLALVMVIVLIISLIVKQNSKNQPPGPFSWPLVGNKFLLKRLKRELGGQAVVFAELSKRYGSDIISLDVGVSKMMVVQGKLVNVVLKNEEFDGRPWNDFIKIRNMGKKQGITMNDGADWRDLRNWTVRTMKFFGFGKREMTNMIKEELIVLVDCLKKQGPHSMKVLVTRAVVNVLWSLATGNRFSDDERLNYFIDLLERRSEAFDMMGGLIATFPWLRHIAPEFTGYNLLQTLNTELKNHFMETIHAHRKNYKPGQESDLIDMFLHEMMDDQNSNSVFTEDQLMMVLTDLFLAGSTTTSTSLDFLFLLLTVRQDIQKRIHEEIDAVVPRDRFPEAKDRAKLGYVDAVITEAQRLWPVFPIIGPRRVTEDTVLDKYSIPKDSTILINTYSLSMDPNIFPEPQKFKPERHLKNGVFEPDTNIIQFGKGKRRCPGEVLAKNALFLFFVGVLQKFTLLPVPGKGPYSMEFIFGLTTVPKPYKLLTVPR</sequence>
<evidence type="ECO:0000256" key="7">
    <source>
        <dbReference type="ARBA" id="ARBA00023033"/>
    </source>
</evidence>
<keyword evidence="3 8" id="KW-0349">Heme</keyword>
<evidence type="ECO:0000256" key="6">
    <source>
        <dbReference type="ARBA" id="ARBA00023004"/>
    </source>
</evidence>
<feature type="signal peptide" evidence="9">
    <location>
        <begin position="1"/>
        <end position="23"/>
    </location>
</feature>
<keyword evidence="5 8" id="KW-0560">Oxidoreductase</keyword>
<dbReference type="PANTHER" id="PTHR24300">
    <property type="entry name" value="CYTOCHROME P450 508A4-RELATED"/>
    <property type="match status" value="1"/>
</dbReference>
<keyword evidence="4 8" id="KW-0479">Metal-binding</keyword>
<dbReference type="PANTHER" id="PTHR24300:SF376">
    <property type="entry name" value="CYTOCHROME P450 15A1"/>
    <property type="match status" value="1"/>
</dbReference>
<protein>
    <recommendedName>
        <fullName evidence="12">Cytochrome P450</fullName>
    </recommendedName>
</protein>
<name>A0ABP1NG78_XYLVO</name>
<keyword evidence="6 8" id="KW-0408">Iron</keyword>
<comment type="cofactor">
    <cofactor evidence="1">
        <name>heme</name>
        <dbReference type="ChEBI" id="CHEBI:30413"/>
    </cofactor>
</comment>
<evidence type="ECO:0000256" key="3">
    <source>
        <dbReference type="ARBA" id="ARBA00022617"/>
    </source>
</evidence>
<dbReference type="InterPro" id="IPR036396">
    <property type="entry name" value="Cyt_P450_sf"/>
</dbReference>
<dbReference type="InterPro" id="IPR002401">
    <property type="entry name" value="Cyt_P450_E_grp-I"/>
</dbReference>
<evidence type="ECO:0000256" key="5">
    <source>
        <dbReference type="ARBA" id="ARBA00023002"/>
    </source>
</evidence>
<keyword evidence="11" id="KW-1185">Reference proteome</keyword>
<dbReference type="Pfam" id="PF00067">
    <property type="entry name" value="p450"/>
    <property type="match status" value="1"/>
</dbReference>
<evidence type="ECO:0000256" key="1">
    <source>
        <dbReference type="ARBA" id="ARBA00001971"/>
    </source>
</evidence>
<keyword evidence="9" id="KW-0732">Signal</keyword>
<dbReference type="EMBL" id="CAXAJV020001290">
    <property type="protein sequence ID" value="CAL7939980.1"/>
    <property type="molecule type" value="Genomic_DNA"/>
</dbReference>